<dbReference type="GO" id="GO:0004601">
    <property type="term" value="F:peroxidase activity"/>
    <property type="evidence" value="ECO:0007669"/>
    <property type="project" value="UniProtKB-KW"/>
</dbReference>
<keyword evidence="6" id="KW-0479">Metal-binding</keyword>
<dbReference type="Gene3D" id="1.10.640.10">
    <property type="entry name" value="Haem peroxidase domain superfamily, animal type"/>
    <property type="match status" value="1"/>
</dbReference>
<dbReference type="CDD" id="cd09823">
    <property type="entry name" value="peroxinectin_like"/>
    <property type="match status" value="1"/>
</dbReference>
<dbReference type="PANTHER" id="PTHR11475:SF4">
    <property type="entry name" value="CHORION PEROXIDASE"/>
    <property type="match status" value="1"/>
</dbReference>
<evidence type="ECO:0008006" key="10">
    <source>
        <dbReference type="Google" id="ProtNLM"/>
    </source>
</evidence>
<keyword evidence="6" id="KW-0349">Heme</keyword>
<organism evidence="8 9">
    <name type="scientific">Meganyctiphanes norvegica</name>
    <name type="common">Northern krill</name>
    <name type="synonym">Thysanopoda norvegica</name>
    <dbReference type="NCBI Taxonomy" id="48144"/>
    <lineage>
        <taxon>Eukaryota</taxon>
        <taxon>Metazoa</taxon>
        <taxon>Ecdysozoa</taxon>
        <taxon>Arthropoda</taxon>
        <taxon>Crustacea</taxon>
        <taxon>Multicrustacea</taxon>
        <taxon>Malacostraca</taxon>
        <taxon>Eumalacostraca</taxon>
        <taxon>Eucarida</taxon>
        <taxon>Euphausiacea</taxon>
        <taxon>Euphausiidae</taxon>
        <taxon>Meganyctiphanes</taxon>
    </lineage>
</organism>
<evidence type="ECO:0000256" key="3">
    <source>
        <dbReference type="ARBA" id="ARBA00022559"/>
    </source>
</evidence>
<feature type="binding site" description="axial binding residue" evidence="6">
    <location>
        <position position="501"/>
    </location>
    <ligand>
        <name>heme b</name>
        <dbReference type="ChEBI" id="CHEBI:60344"/>
    </ligand>
    <ligandPart>
        <name>Fe</name>
        <dbReference type="ChEBI" id="CHEBI:18248"/>
    </ligandPart>
</feature>
<evidence type="ECO:0000256" key="7">
    <source>
        <dbReference type="SAM" id="SignalP"/>
    </source>
</evidence>
<comment type="caution">
    <text evidence="8">The sequence shown here is derived from an EMBL/GenBank/DDBJ whole genome shotgun (WGS) entry which is preliminary data.</text>
</comment>
<keyword evidence="3" id="KW-0560">Oxidoreductase</keyword>
<dbReference type="GO" id="GO:0006979">
    <property type="term" value="P:response to oxidative stress"/>
    <property type="evidence" value="ECO:0007669"/>
    <property type="project" value="InterPro"/>
</dbReference>
<keyword evidence="3" id="KW-0575">Peroxidase</keyword>
<dbReference type="FunFam" id="1.10.640.10:FF:000003">
    <property type="entry name" value="chorion peroxidase"/>
    <property type="match status" value="1"/>
</dbReference>
<keyword evidence="2" id="KW-0964">Secreted</keyword>
<dbReference type="PRINTS" id="PR00457">
    <property type="entry name" value="ANPEROXIDASE"/>
</dbReference>
<dbReference type="InterPro" id="IPR037120">
    <property type="entry name" value="Haem_peroxidase_sf_animal"/>
</dbReference>
<sequence>MKLILWFAVCSTGSLIQNDTDYVMFIKQPVPAKSSILKMPVLSEITILEAMEYGFNHSVELMNEGEHSPSSSDNIKRKDTEEINFDVASSIVFDFHPPSDGSLNKSCAGLGIVLATKFLKKKFFAEVDSSLFPQLAEIFAKIPTDSEMCYRLSEKLCGVRYTNETKLECSPQSTYRTYEGSCNNLENPLWGSTSLPFARFLKPSYGDGVNSMRGSDQQSHFSLPSPRKVSTVLQNTQERSELNHFTMMTMQWGQILSHDLALTPESAVKKNGTSVGVKCCDNDNPIPSDSMSMCQPIDTSDDPFFQGHDKACMPFVRSLAANVGCTFGPREQVNQQTSFLDASMIYGSTEAMAMSLRSLEGGKLSITYMGGNAFDYLKKSTKCKKMFNICFKSGDGRVDESAGLTSSHTVLHRAHNIIVDKLSEINPHWDDERLYQEEMMYLARSERVVLKQFLCFITNMLRIRKKFLLQLLDEGHLNVYDSGCNPSIANSFTTAAFRFGHSLIKDKFSSGSCEIPLKGNFFNVSNFLSGKTCPSKILAGLIEDTPGGNDVVFAPVVHQHLFAPNGEPAGLDLMAINIQRGRDHGLPGYMEWRHACQLSTSTKTDFNKLSSMMNEDYAQAFKTLYKNVEDIDLFPAGLAEHPLEDALVGPTFACIIGQQFQNTKFGDRFWYESGDQPKPFSLGQLSALRKVSFSSLLCECSGIYQLQPQAFLSHHLPGNSVKSCNLYEPFDLSQWKE</sequence>
<keyword evidence="9" id="KW-1185">Reference proteome</keyword>
<dbReference type="Pfam" id="PF03098">
    <property type="entry name" value="An_peroxidase"/>
    <property type="match status" value="1"/>
</dbReference>
<protein>
    <recommendedName>
        <fullName evidence="10">Peroxidase</fullName>
    </recommendedName>
</protein>
<dbReference type="SUPFAM" id="SSF48113">
    <property type="entry name" value="Heme-dependent peroxidases"/>
    <property type="match status" value="1"/>
</dbReference>
<evidence type="ECO:0000256" key="2">
    <source>
        <dbReference type="ARBA" id="ARBA00022525"/>
    </source>
</evidence>
<keyword evidence="5" id="KW-0325">Glycoprotein</keyword>
<name>A0AAV2PZM2_MEGNR</name>
<dbReference type="AlphaFoldDB" id="A0AAV2PZM2"/>
<dbReference type="GO" id="GO:0005576">
    <property type="term" value="C:extracellular region"/>
    <property type="evidence" value="ECO:0007669"/>
    <property type="project" value="UniProtKB-SubCell"/>
</dbReference>
<dbReference type="PROSITE" id="PS50292">
    <property type="entry name" value="PEROXIDASE_3"/>
    <property type="match status" value="1"/>
</dbReference>
<comment type="subcellular location">
    <subcellularLocation>
        <location evidence="1">Secreted</location>
    </subcellularLocation>
</comment>
<reference evidence="8 9" key="1">
    <citation type="submission" date="2024-05" db="EMBL/GenBank/DDBJ databases">
        <authorList>
            <person name="Wallberg A."/>
        </authorList>
    </citation>
    <scope>NUCLEOTIDE SEQUENCE [LARGE SCALE GENOMIC DNA]</scope>
</reference>
<dbReference type="EMBL" id="CAXKWB010001933">
    <property type="protein sequence ID" value="CAL4065868.1"/>
    <property type="molecule type" value="Genomic_DNA"/>
</dbReference>
<keyword evidence="4 7" id="KW-0732">Signal</keyword>
<evidence type="ECO:0000256" key="6">
    <source>
        <dbReference type="PIRSR" id="PIRSR619791-2"/>
    </source>
</evidence>
<evidence type="ECO:0000256" key="1">
    <source>
        <dbReference type="ARBA" id="ARBA00004613"/>
    </source>
</evidence>
<dbReference type="InterPro" id="IPR010255">
    <property type="entry name" value="Haem_peroxidase_sf"/>
</dbReference>
<keyword evidence="6" id="KW-0408">Iron</keyword>
<feature type="signal peptide" evidence="7">
    <location>
        <begin position="1"/>
        <end position="16"/>
    </location>
</feature>
<dbReference type="GO" id="GO:0020037">
    <property type="term" value="F:heme binding"/>
    <property type="evidence" value="ECO:0007669"/>
    <property type="project" value="InterPro"/>
</dbReference>
<evidence type="ECO:0000313" key="8">
    <source>
        <dbReference type="EMBL" id="CAL4065868.1"/>
    </source>
</evidence>
<dbReference type="PANTHER" id="PTHR11475">
    <property type="entry name" value="OXIDASE/PEROXIDASE"/>
    <property type="match status" value="1"/>
</dbReference>
<evidence type="ECO:0000256" key="4">
    <source>
        <dbReference type="ARBA" id="ARBA00022729"/>
    </source>
</evidence>
<dbReference type="GO" id="GO:0046872">
    <property type="term" value="F:metal ion binding"/>
    <property type="evidence" value="ECO:0007669"/>
    <property type="project" value="UniProtKB-KW"/>
</dbReference>
<evidence type="ECO:0000256" key="5">
    <source>
        <dbReference type="ARBA" id="ARBA00023180"/>
    </source>
</evidence>
<dbReference type="InterPro" id="IPR019791">
    <property type="entry name" value="Haem_peroxidase_animal"/>
</dbReference>
<accession>A0AAV2PZM2</accession>
<dbReference type="Proteomes" id="UP001497623">
    <property type="component" value="Unassembled WGS sequence"/>
</dbReference>
<gene>
    <name evidence="8" type="ORF">MNOR_LOCUS5115</name>
</gene>
<feature type="chain" id="PRO_5043976959" description="Peroxidase" evidence="7">
    <location>
        <begin position="17"/>
        <end position="737"/>
    </location>
</feature>
<evidence type="ECO:0000313" key="9">
    <source>
        <dbReference type="Proteomes" id="UP001497623"/>
    </source>
</evidence>
<proteinExistence type="predicted"/>